<dbReference type="PANTHER" id="PTHR48051:SF1">
    <property type="entry name" value="RAS SUPPRESSOR PROTEIN 1"/>
    <property type="match status" value="1"/>
</dbReference>
<gene>
    <name evidence="3" type="ORF">Cfor_11433</name>
</gene>
<name>A0A6L2PET5_COPFO</name>
<dbReference type="GO" id="GO:0005737">
    <property type="term" value="C:cytoplasm"/>
    <property type="evidence" value="ECO:0007669"/>
    <property type="project" value="TreeGrafter"/>
</dbReference>
<dbReference type="SMART" id="SM00364">
    <property type="entry name" value="LRR_BAC"/>
    <property type="match status" value="8"/>
</dbReference>
<evidence type="ECO:0000256" key="1">
    <source>
        <dbReference type="ARBA" id="ARBA00022614"/>
    </source>
</evidence>
<protein>
    <recommendedName>
        <fullName evidence="5">LRRCT domain-containing protein</fullName>
    </recommendedName>
</protein>
<dbReference type="InterPro" id="IPR001611">
    <property type="entry name" value="Leu-rich_rpt"/>
</dbReference>
<sequence>MRLYAGAVTGRYTSSRDIQFPFSQQRSGIVSRYGIVDIVACYCVRTSAGTECTIVVNVMRASSRLLDPGLTVGASLHCSVRREISPCTCRVQEPHSNTILVACERMTSFTQVVDALREKFASDVEISLRIAYSRLDDFTNHTFQELGLAVTNLKLNHNNLSSLPESVFAGLGHTEYLSLADNSLLQVPYHVLRQMPALKTLDIGRSRLKTITDMDFQNMTDLQHLVLAGNNISELHHSSIPHTLRHLHLGRNNITHLNGTLRCLKELEWLFLNGNQLATLDEQLPQEGNKLALLHGGNNRLQKLPQELQNFNLLESLFFQHNELQNLGGTIQRARKLKRLHLHNNNIHELSPDEFTELDSLEDLQLGHNQLTSLNRSLTPLRSLRCLNLTNNLLQEFSFQEIQGLRRLRIIDLSYNKISHLSGRMENLVEPETRIVELRLDHNLLETLDGALMGVHGLQKLNLSNNLLEKISPDDLIGLEDLRILDVSFNRLTTLEETSKTFLPSLEQLYASHNALTALKQDFHGLPSLCWADLSHNKIQSVGRDLASKTRCRMHRMLGILRIYLTDFCKTTLMAREYGATEENVVEWNLGIRQLMRSLTTTFRLMAMKNKILIKRRKQKQQIRVNCRSQNVLDEVSNFTTVTADKEMEPYYQHLQTLRRS</sequence>
<keyword evidence="2" id="KW-0677">Repeat</keyword>
<keyword evidence="1" id="KW-0433">Leucine-rich repeat</keyword>
<dbReference type="InterPro" id="IPR050216">
    <property type="entry name" value="LRR_domain-containing"/>
</dbReference>
<evidence type="ECO:0000313" key="3">
    <source>
        <dbReference type="EMBL" id="GFG31049.1"/>
    </source>
</evidence>
<dbReference type="FunCoup" id="A0A6L2PET5">
    <property type="interactions" value="29"/>
</dbReference>
<proteinExistence type="predicted"/>
<accession>A0A6L2PET5</accession>
<dbReference type="InterPro" id="IPR032675">
    <property type="entry name" value="LRR_dom_sf"/>
</dbReference>
<dbReference type="Proteomes" id="UP000502823">
    <property type="component" value="Unassembled WGS sequence"/>
</dbReference>
<dbReference type="SMART" id="SM00369">
    <property type="entry name" value="LRR_TYP"/>
    <property type="match status" value="14"/>
</dbReference>
<evidence type="ECO:0000256" key="2">
    <source>
        <dbReference type="ARBA" id="ARBA00022737"/>
    </source>
</evidence>
<dbReference type="SMART" id="SM00365">
    <property type="entry name" value="LRR_SD22"/>
    <property type="match status" value="6"/>
</dbReference>
<organism evidence="3 4">
    <name type="scientific">Coptotermes formosanus</name>
    <name type="common">Formosan subterranean termite</name>
    <dbReference type="NCBI Taxonomy" id="36987"/>
    <lineage>
        <taxon>Eukaryota</taxon>
        <taxon>Metazoa</taxon>
        <taxon>Ecdysozoa</taxon>
        <taxon>Arthropoda</taxon>
        <taxon>Hexapoda</taxon>
        <taxon>Insecta</taxon>
        <taxon>Pterygota</taxon>
        <taxon>Neoptera</taxon>
        <taxon>Polyneoptera</taxon>
        <taxon>Dictyoptera</taxon>
        <taxon>Blattodea</taxon>
        <taxon>Blattoidea</taxon>
        <taxon>Termitoidae</taxon>
        <taxon>Rhinotermitidae</taxon>
        <taxon>Coptotermes</taxon>
    </lineage>
</organism>
<dbReference type="OrthoDB" id="442066at2759"/>
<evidence type="ECO:0008006" key="5">
    <source>
        <dbReference type="Google" id="ProtNLM"/>
    </source>
</evidence>
<keyword evidence="4" id="KW-1185">Reference proteome</keyword>
<dbReference type="EMBL" id="BLKM01000276">
    <property type="protein sequence ID" value="GFG31049.1"/>
    <property type="molecule type" value="Genomic_DNA"/>
</dbReference>
<evidence type="ECO:0000313" key="4">
    <source>
        <dbReference type="Proteomes" id="UP000502823"/>
    </source>
</evidence>
<reference evidence="4" key="1">
    <citation type="submission" date="2020-01" db="EMBL/GenBank/DDBJ databases">
        <title>Draft genome sequence of the Termite Coptotermes fromosanus.</title>
        <authorList>
            <person name="Itakura S."/>
            <person name="Yosikawa Y."/>
            <person name="Umezawa K."/>
        </authorList>
    </citation>
    <scope>NUCLEOTIDE SEQUENCE [LARGE SCALE GENOMIC DNA]</scope>
</reference>
<dbReference type="Pfam" id="PF13855">
    <property type="entry name" value="LRR_8"/>
    <property type="match status" value="4"/>
</dbReference>
<dbReference type="PROSITE" id="PS51450">
    <property type="entry name" value="LRR"/>
    <property type="match status" value="5"/>
</dbReference>
<dbReference type="InParanoid" id="A0A6L2PET5"/>
<dbReference type="SUPFAM" id="SSF52058">
    <property type="entry name" value="L domain-like"/>
    <property type="match status" value="2"/>
</dbReference>
<dbReference type="Gene3D" id="3.80.10.10">
    <property type="entry name" value="Ribonuclease Inhibitor"/>
    <property type="match status" value="4"/>
</dbReference>
<dbReference type="InterPro" id="IPR003591">
    <property type="entry name" value="Leu-rich_rpt_typical-subtyp"/>
</dbReference>
<dbReference type="AlphaFoldDB" id="A0A6L2PET5"/>
<comment type="caution">
    <text evidence="3">The sequence shown here is derived from an EMBL/GenBank/DDBJ whole genome shotgun (WGS) entry which is preliminary data.</text>
</comment>
<dbReference type="PANTHER" id="PTHR48051">
    <property type="match status" value="1"/>
</dbReference>